<keyword evidence="3 7" id="KW-0378">Hydrolase</keyword>
<evidence type="ECO:0000313" key="9">
    <source>
        <dbReference type="Proteomes" id="UP000292223"/>
    </source>
</evidence>
<dbReference type="GO" id="GO:0102546">
    <property type="term" value="F:mannosylglycerate hydrolase activity"/>
    <property type="evidence" value="ECO:0007669"/>
    <property type="project" value="UniProtKB-EC"/>
</dbReference>
<evidence type="ECO:0000313" key="6">
    <source>
        <dbReference type="EMBL" id="ROX30374.1"/>
    </source>
</evidence>
<sequence>MKKTVHVVPHSHWDREWYFTTSRSKIYLMHDLKKVLEQLEKDNPYDSFILDGQASLLDDYLKWRPQDQARIRTLVQQGKLIIGPWYTQTDQLVISGESIVRNMLYGMKICEEFGDYMNVGYVPDSFGQAASMPQIYREFGIGDTMFWRGVSDDDVTHTEYTWCGEDGSVVNVYQIPSGYYIGGAIPEREEDLAEFLHQEPFKTTWGRSATDQVYFPNGFDQAPVRENLPELVDKMNELYQGEYELKFSTIEKYIAAVEERHPELEEVAGELINGKLMRIHKTIFSSRSDLKALNTQIQHYLVNVMEPVLTLAMQLGFEYPVETVKDIWKLMFENAAHDSIGSCVSDTTNEDVYMRYKQARDISMNLVELTLRQISTAINNPQAQEITFTLFNTYDTARECVIEAEVYLPQKTFTILDQVGNSLPYTILEIIDQTEYVLNQGNVLNSVKEIYLPEKVYKAKVAIETTTVPSIGYTQLTIDLKGDSSAPLQAASNTMIENEYYQITINPNGSLDILDKANDILYKNQGIIEENGDDGDSFNYSPPVKDWVISSTEFEPIITIQQSEIYQSVRLEFLLKVPKDLTERAEKQATAELPIVLELVLKKNTPTIDFKLTVDNQVVDSHRVCVLFDTGINSKFSIADQQFGTLQRPVVFEKEMTLWEANKEQWNEQPIAIETCQSFVGLFDETHGVAVIPKGVREYEIVGEDYDTIRLTIFRTYGFMGKENLMYRPGRASGETVIATPDAQCHKTLSFDFSVAYFAQGFDQANVAQLAKQAVTPIELYQYAEFLNSRLIFTLGDVEPTLPAEFSFFEITGNLTLSVLKKAEDRPGYIIRLYNGLLIEDGHATITFKHEIKIAEKVDLKEKTKESLLIINDTIELENIGHAKFVTLYVE</sequence>
<gene>
    <name evidence="7" type="primary">mngB</name>
    <name evidence="6" type="ORF">EGW16_13660</name>
    <name evidence="7" type="ORF">EU507_15130</name>
</gene>
<evidence type="ECO:0000313" key="7">
    <source>
        <dbReference type="EMBL" id="RYU29581.1"/>
    </source>
</evidence>
<dbReference type="SUPFAM" id="SSF74650">
    <property type="entry name" value="Galactose mutarotase-like"/>
    <property type="match status" value="1"/>
</dbReference>
<evidence type="ECO:0000256" key="4">
    <source>
        <dbReference type="ARBA" id="ARBA00023295"/>
    </source>
</evidence>
<reference evidence="7 9" key="2">
    <citation type="submission" date="2019-02" db="EMBL/GenBank/DDBJ databases">
        <title>From farm to fork: dissemination of Tn554::fexA-optrA in linezolid-resistant Enterococcus faecalis clones from chicken feces and meat in Tunisia.</title>
        <authorList>
            <person name="Tedim A.P."/>
            <person name="Elghaieb H."/>
            <person name="Abbassi M.S."/>
            <person name="Novais C."/>
            <person name="Hassen A."/>
            <person name="Peixe L."/>
            <person name="Freitas A.R."/>
        </authorList>
    </citation>
    <scope>NUCLEOTIDE SEQUENCE [LARGE SCALE GENOMIC DNA]</scope>
    <source>
        <strain evidence="7 9">728T</strain>
    </source>
</reference>
<dbReference type="Pfam" id="PF17677">
    <property type="entry name" value="Glyco_hydro38C2"/>
    <property type="match status" value="1"/>
</dbReference>
<dbReference type="InterPro" id="IPR000602">
    <property type="entry name" value="Glyco_hydro_38_N"/>
</dbReference>
<dbReference type="GO" id="GO:0006013">
    <property type="term" value="P:mannose metabolic process"/>
    <property type="evidence" value="ECO:0007669"/>
    <property type="project" value="InterPro"/>
</dbReference>
<dbReference type="EC" id="3.2.1.170" evidence="7"/>
<dbReference type="EMBL" id="RKMZ01000009">
    <property type="protein sequence ID" value="ROX30374.1"/>
    <property type="molecule type" value="Genomic_DNA"/>
</dbReference>
<dbReference type="Gene3D" id="1.20.1270.50">
    <property type="entry name" value="Glycoside hydrolase family 38, central domain"/>
    <property type="match status" value="1"/>
</dbReference>
<dbReference type="GO" id="GO:0009313">
    <property type="term" value="P:oligosaccharide catabolic process"/>
    <property type="evidence" value="ECO:0007669"/>
    <property type="project" value="TreeGrafter"/>
</dbReference>
<dbReference type="InterPro" id="IPR011013">
    <property type="entry name" value="Gal_mutarotase_sf_dom"/>
</dbReference>
<keyword evidence="2" id="KW-0479">Metal-binding</keyword>
<dbReference type="InterPro" id="IPR011682">
    <property type="entry name" value="Glyco_hydro_38_C"/>
</dbReference>
<dbReference type="EMBL" id="SEWT01000013">
    <property type="protein sequence ID" value="RYU29581.1"/>
    <property type="molecule type" value="Genomic_DNA"/>
</dbReference>
<comment type="caution">
    <text evidence="7">The sequence shown here is derived from an EMBL/GenBank/DDBJ whole genome shotgun (WGS) entry which is preliminary data.</text>
</comment>
<dbReference type="InterPro" id="IPR011330">
    <property type="entry name" value="Glyco_hydro/deAcase_b/a-brl"/>
</dbReference>
<dbReference type="Pfam" id="PF07748">
    <property type="entry name" value="Glyco_hydro_38C"/>
    <property type="match status" value="1"/>
</dbReference>
<evidence type="ECO:0000256" key="1">
    <source>
        <dbReference type="ARBA" id="ARBA00009792"/>
    </source>
</evidence>
<dbReference type="Gene3D" id="3.20.110.10">
    <property type="entry name" value="Glycoside hydrolase 38, N terminal domain"/>
    <property type="match status" value="1"/>
</dbReference>
<dbReference type="AlphaFoldDB" id="A0A2S7M4U8"/>
<dbReference type="InterPro" id="IPR028995">
    <property type="entry name" value="Glyco_hydro_57/38_cen_sf"/>
</dbReference>
<dbReference type="Gene3D" id="2.70.98.30">
    <property type="entry name" value="Golgi alpha-mannosidase II, domain 4"/>
    <property type="match status" value="1"/>
</dbReference>
<dbReference type="Pfam" id="PF01074">
    <property type="entry name" value="Glyco_hydro_38N"/>
    <property type="match status" value="1"/>
</dbReference>
<keyword evidence="4 7" id="KW-0326">Glycosidase</keyword>
<dbReference type="GO" id="GO:0046872">
    <property type="term" value="F:metal ion binding"/>
    <property type="evidence" value="ECO:0007669"/>
    <property type="project" value="UniProtKB-KW"/>
</dbReference>
<dbReference type="Proteomes" id="UP000281488">
    <property type="component" value="Unassembled WGS sequence"/>
</dbReference>
<evidence type="ECO:0000313" key="8">
    <source>
        <dbReference type="Proteomes" id="UP000281488"/>
    </source>
</evidence>
<dbReference type="Proteomes" id="UP000292223">
    <property type="component" value="Unassembled WGS sequence"/>
</dbReference>
<evidence type="ECO:0000256" key="3">
    <source>
        <dbReference type="ARBA" id="ARBA00022801"/>
    </source>
</evidence>
<dbReference type="GO" id="GO:0030246">
    <property type="term" value="F:carbohydrate binding"/>
    <property type="evidence" value="ECO:0007669"/>
    <property type="project" value="InterPro"/>
</dbReference>
<dbReference type="RefSeq" id="WP_010707457.1">
    <property type="nucleotide sequence ID" value="NZ_CABGIS010000008.1"/>
</dbReference>
<proteinExistence type="inferred from homology"/>
<dbReference type="SUPFAM" id="SSF88713">
    <property type="entry name" value="Glycoside hydrolase/deacetylase"/>
    <property type="match status" value="1"/>
</dbReference>
<accession>A0A2S7M4U8</accession>
<dbReference type="PANTHER" id="PTHR46017:SF2">
    <property type="entry name" value="MANNOSYLGLYCERATE HYDROLASE"/>
    <property type="match status" value="1"/>
</dbReference>
<evidence type="ECO:0000256" key="2">
    <source>
        <dbReference type="ARBA" id="ARBA00022723"/>
    </source>
</evidence>
<organism evidence="7 9">
    <name type="scientific">Enterococcus faecalis</name>
    <name type="common">Streptococcus faecalis</name>
    <dbReference type="NCBI Taxonomy" id="1351"/>
    <lineage>
        <taxon>Bacteria</taxon>
        <taxon>Bacillati</taxon>
        <taxon>Bacillota</taxon>
        <taxon>Bacilli</taxon>
        <taxon>Lactobacillales</taxon>
        <taxon>Enterococcaceae</taxon>
        <taxon>Enterococcus</taxon>
    </lineage>
</organism>
<comment type="similarity">
    <text evidence="1">Belongs to the glycosyl hydrolase 38 family.</text>
</comment>
<dbReference type="NCBIfam" id="NF007331">
    <property type="entry name" value="PRK09819.1"/>
    <property type="match status" value="1"/>
</dbReference>
<dbReference type="Pfam" id="PF09261">
    <property type="entry name" value="Alpha-mann_mid"/>
    <property type="match status" value="1"/>
</dbReference>
<evidence type="ECO:0000259" key="5">
    <source>
        <dbReference type="SMART" id="SM00872"/>
    </source>
</evidence>
<dbReference type="InterPro" id="IPR037094">
    <property type="entry name" value="Glyco_hydro_38_cen_sf"/>
</dbReference>
<dbReference type="InterPro" id="IPR041147">
    <property type="entry name" value="GH38_C"/>
</dbReference>
<name>A0A2S7M4U8_ENTFL</name>
<dbReference type="GO" id="GO:0004559">
    <property type="term" value="F:alpha-mannosidase activity"/>
    <property type="evidence" value="ECO:0007669"/>
    <property type="project" value="InterPro"/>
</dbReference>
<reference evidence="6 8" key="1">
    <citation type="submission" date="2018-10" db="EMBL/GenBank/DDBJ databases">
        <title>Genotypes and phenotypes of Enterococci isolated from broiler chickens.</title>
        <authorList>
            <person name="Muhammad A.R."/>
            <person name="Diarra M.S."/>
        </authorList>
    </citation>
    <scope>NUCLEOTIDE SEQUENCE [LARGE SCALE GENOMIC DNA]</scope>
    <source>
        <strain evidence="6 8">LIT2 A36'</strain>
    </source>
</reference>
<dbReference type="SMART" id="SM00872">
    <property type="entry name" value="Alpha-mann_mid"/>
    <property type="match status" value="1"/>
</dbReference>
<dbReference type="InterPro" id="IPR015341">
    <property type="entry name" value="Glyco_hydro_38_cen"/>
</dbReference>
<protein>
    <submittedName>
        <fullName evidence="7">Mannosylglycerate hydrolase</fullName>
        <ecNumber evidence="7">3.2.1.170</ecNumber>
    </submittedName>
</protein>
<dbReference type="SUPFAM" id="SSF88688">
    <property type="entry name" value="Families 57/38 glycoside transferase middle domain"/>
    <property type="match status" value="1"/>
</dbReference>
<feature type="domain" description="Glycoside hydrolase family 38 central" evidence="5">
    <location>
        <begin position="278"/>
        <end position="356"/>
    </location>
</feature>
<dbReference type="PANTHER" id="PTHR46017">
    <property type="entry name" value="ALPHA-MANNOSIDASE 2C1"/>
    <property type="match status" value="1"/>
</dbReference>
<dbReference type="InterPro" id="IPR027291">
    <property type="entry name" value="Glyco_hydro_38_N_sf"/>
</dbReference>
<dbReference type="CDD" id="cd10815">
    <property type="entry name" value="GH38N_AMII_EcMngB_like"/>
    <property type="match status" value="1"/>
</dbReference>